<organism evidence="1 2">
    <name type="scientific">Chitinophaga filiformis</name>
    <name type="common">Myxococcus filiformis</name>
    <name type="synonym">Flexibacter filiformis</name>
    <dbReference type="NCBI Taxonomy" id="104663"/>
    <lineage>
        <taxon>Bacteria</taxon>
        <taxon>Pseudomonadati</taxon>
        <taxon>Bacteroidota</taxon>
        <taxon>Chitinophagia</taxon>
        <taxon>Chitinophagales</taxon>
        <taxon>Chitinophagaceae</taxon>
        <taxon>Chitinophaga</taxon>
    </lineage>
</organism>
<reference evidence="1 2" key="1">
    <citation type="submission" date="2016-10" db="EMBL/GenBank/DDBJ databases">
        <authorList>
            <person name="de Groot N.N."/>
        </authorList>
    </citation>
    <scope>NUCLEOTIDE SEQUENCE [LARGE SCALE GENOMIC DNA]</scope>
    <source>
        <strain evidence="1 2">DSM 527</strain>
    </source>
</reference>
<dbReference type="AlphaFoldDB" id="A0A1G7JJ68"/>
<evidence type="ECO:0000313" key="1">
    <source>
        <dbReference type="EMBL" id="SDF24961.1"/>
    </source>
</evidence>
<dbReference type="RefSeq" id="WP_089829573.1">
    <property type="nucleotide sequence ID" value="NZ_FNBN01000001.1"/>
</dbReference>
<dbReference type="OrthoDB" id="675320at2"/>
<proteinExistence type="predicted"/>
<protein>
    <submittedName>
        <fullName evidence="1">Uncharacterized protein</fullName>
    </submittedName>
</protein>
<name>A0A1G7JJ68_CHIFI</name>
<accession>A0A1G7JJ68</accession>
<gene>
    <name evidence="1" type="ORF">SAMN04488121_1011260</name>
</gene>
<dbReference type="Proteomes" id="UP000199045">
    <property type="component" value="Unassembled WGS sequence"/>
</dbReference>
<dbReference type="EMBL" id="FNBN01000001">
    <property type="protein sequence ID" value="SDF24961.1"/>
    <property type="molecule type" value="Genomic_DNA"/>
</dbReference>
<sequence>MKRIIGIFLLALMCTQLLPIKEMGRLLFNNQIVEEHPVEDGGCGDLVKLGKELKFLKHDNTLQFEPSLLVKSLHYNFFAEIPQSPAREIHCPPPNC</sequence>
<evidence type="ECO:0000313" key="2">
    <source>
        <dbReference type="Proteomes" id="UP000199045"/>
    </source>
</evidence>